<evidence type="ECO:0000313" key="1">
    <source>
        <dbReference type="EMBL" id="KAH3786339.1"/>
    </source>
</evidence>
<gene>
    <name evidence="1" type="ORF">DPMN_164446</name>
</gene>
<evidence type="ECO:0000313" key="2">
    <source>
        <dbReference type="Proteomes" id="UP000828390"/>
    </source>
</evidence>
<proteinExistence type="predicted"/>
<sequence length="85" mass="9061">MTQEPVSQVGQLHYMLVSGQGQLIDPVNQDQVPYMFQPGQSGYVTSTPVVPAPQVDRSGATPRLKSQNFVNATRGVSNNVAAAFG</sequence>
<dbReference type="Proteomes" id="UP000828390">
    <property type="component" value="Unassembled WGS sequence"/>
</dbReference>
<dbReference type="AlphaFoldDB" id="A0A9D4ESY8"/>
<comment type="caution">
    <text evidence="1">The sequence shown here is derived from an EMBL/GenBank/DDBJ whole genome shotgun (WGS) entry which is preliminary data.</text>
</comment>
<accession>A0A9D4ESY8</accession>
<organism evidence="1 2">
    <name type="scientific">Dreissena polymorpha</name>
    <name type="common">Zebra mussel</name>
    <name type="synonym">Mytilus polymorpha</name>
    <dbReference type="NCBI Taxonomy" id="45954"/>
    <lineage>
        <taxon>Eukaryota</taxon>
        <taxon>Metazoa</taxon>
        <taxon>Spiralia</taxon>
        <taxon>Lophotrochozoa</taxon>
        <taxon>Mollusca</taxon>
        <taxon>Bivalvia</taxon>
        <taxon>Autobranchia</taxon>
        <taxon>Heteroconchia</taxon>
        <taxon>Euheterodonta</taxon>
        <taxon>Imparidentia</taxon>
        <taxon>Neoheterodontei</taxon>
        <taxon>Myida</taxon>
        <taxon>Dreissenoidea</taxon>
        <taxon>Dreissenidae</taxon>
        <taxon>Dreissena</taxon>
    </lineage>
</organism>
<protein>
    <submittedName>
        <fullName evidence="1">Uncharacterized protein</fullName>
    </submittedName>
</protein>
<reference evidence="1" key="2">
    <citation type="submission" date="2020-11" db="EMBL/GenBank/DDBJ databases">
        <authorList>
            <person name="McCartney M.A."/>
            <person name="Auch B."/>
            <person name="Kono T."/>
            <person name="Mallez S."/>
            <person name="Becker A."/>
            <person name="Gohl D.M."/>
            <person name="Silverstein K.A.T."/>
            <person name="Koren S."/>
            <person name="Bechman K.B."/>
            <person name="Herman A."/>
            <person name="Abrahante J.E."/>
            <person name="Garbe J."/>
        </authorList>
    </citation>
    <scope>NUCLEOTIDE SEQUENCE</scope>
    <source>
        <strain evidence="1">Duluth1</strain>
        <tissue evidence="1">Whole animal</tissue>
    </source>
</reference>
<dbReference type="EMBL" id="JAIWYP010000008">
    <property type="protein sequence ID" value="KAH3786339.1"/>
    <property type="molecule type" value="Genomic_DNA"/>
</dbReference>
<reference evidence="1" key="1">
    <citation type="journal article" date="2019" name="bioRxiv">
        <title>The Genome of the Zebra Mussel, Dreissena polymorpha: A Resource for Invasive Species Research.</title>
        <authorList>
            <person name="McCartney M.A."/>
            <person name="Auch B."/>
            <person name="Kono T."/>
            <person name="Mallez S."/>
            <person name="Zhang Y."/>
            <person name="Obille A."/>
            <person name="Becker A."/>
            <person name="Abrahante J.E."/>
            <person name="Garbe J."/>
            <person name="Badalamenti J.P."/>
            <person name="Herman A."/>
            <person name="Mangelson H."/>
            <person name="Liachko I."/>
            <person name="Sullivan S."/>
            <person name="Sone E.D."/>
            <person name="Koren S."/>
            <person name="Silverstein K.A.T."/>
            <person name="Beckman K.B."/>
            <person name="Gohl D.M."/>
        </authorList>
    </citation>
    <scope>NUCLEOTIDE SEQUENCE</scope>
    <source>
        <strain evidence="1">Duluth1</strain>
        <tissue evidence="1">Whole animal</tissue>
    </source>
</reference>
<keyword evidence="2" id="KW-1185">Reference proteome</keyword>
<name>A0A9D4ESY8_DREPO</name>